<evidence type="ECO:0000256" key="3">
    <source>
        <dbReference type="ARBA" id="ARBA00022737"/>
    </source>
</evidence>
<dbReference type="PROSITE" id="PS50216">
    <property type="entry name" value="DHHC"/>
    <property type="match status" value="1"/>
</dbReference>
<dbReference type="GO" id="GO:0016020">
    <property type="term" value="C:membrane"/>
    <property type="evidence" value="ECO:0007669"/>
    <property type="project" value="UniProtKB-SubCell"/>
</dbReference>
<sequence length="567" mass="62994">MSYPKQPAYPSQPAAQGVILSDIVQAVQQNAPTACLDILKANPEKVDVKGFIGTTPLHQACLRGVLSIAEILLDRGADPNARSDHGETPVLYACRNGNVSLIHLLLTSGGDVDATDKNGNGCMHYASLGGSIVAVHYIGTQTHLNFNMQNNNGDTPLHISCQNRSNMLTNFLLRNSRCDPCIQNNKGVTALHIAAQLGDSELCWRLLTIATCRLCHIKDELGNTPLDIARNEPNQRNKSLPEQLAYYSKLDPITSPNGPKGTWLTLAFLPFVWAGAVFVLSSYLGSFAALFALIAFLLLVAFVSRQSHRIPHPCGWPNPIFLGGFAAGIVHCIIGAFFKILPALWPCPVHFLVIVTLCLICLYYLRYLAVGDPGIIRHGRVSADGRELAIMDIVRGNTKEADFCPYTEVIKPEWSKYCRLCERTVKNLDHHCLFLNNCIATLNHRSFVVFLLVVMMLQTLFVVDVLLITETDMTSAQSYISQVFHAQPWLFDLALLCVLSFMWEFTLVASQLINISRGQTGYFKRCKGKLTKMEALLNIVRFFLNRKHSQFCEEKYPQVDGNSFLHA</sequence>
<dbReference type="PANTHER" id="PTHR24161:SF118">
    <property type="entry name" value="PALMITOYLTRANSFERASE"/>
    <property type="match status" value="1"/>
</dbReference>
<keyword evidence="6 8" id="KW-0472">Membrane</keyword>
<dbReference type="Pfam" id="PF01529">
    <property type="entry name" value="DHHC"/>
    <property type="match status" value="1"/>
</dbReference>
<dbReference type="AlphaFoldDB" id="A0A6F9DWS1"/>
<evidence type="ECO:0000256" key="7">
    <source>
        <dbReference type="PROSITE-ProRule" id="PRU00023"/>
    </source>
</evidence>
<dbReference type="EMBL" id="LR792035">
    <property type="protein sequence ID" value="CAB3267897.1"/>
    <property type="molecule type" value="mRNA"/>
</dbReference>
<dbReference type="EC" id="2.3.1.225" evidence="8"/>
<dbReference type="PANTHER" id="PTHR24161">
    <property type="entry name" value="ANK_REP_REGION DOMAIN-CONTAINING PROTEIN-RELATED"/>
    <property type="match status" value="1"/>
</dbReference>
<keyword evidence="3" id="KW-0677">Repeat</keyword>
<dbReference type="InterPro" id="IPR036770">
    <property type="entry name" value="Ankyrin_rpt-contain_sf"/>
</dbReference>
<dbReference type="SUPFAM" id="SSF48403">
    <property type="entry name" value="Ankyrin repeat"/>
    <property type="match status" value="1"/>
</dbReference>
<comment type="subcellular location">
    <subcellularLocation>
        <location evidence="1">Membrane</location>
        <topology evidence="1">Multi-pass membrane protein</topology>
    </subcellularLocation>
</comment>
<dbReference type="PROSITE" id="PS50088">
    <property type="entry name" value="ANK_REPEAT"/>
    <property type="match status" value="2"/>
</dbReference>
<gene>
    <name evidence="10" type="primary">Zdhhc13</name>
</gene>
<dbReference type="Pfam" id="PF12796">
    <property type="entry name" value="Ank_2"/>
    <property type="match status" value="1"/>
</dbReference>
<evidence type="ECO:0000256" key="4">
    <source>
        <dbReference type="ARBA" id="ARBA00022989"/>
    </source>
</evidence>
<evidence type="ECO:0000256" key="5">
    <source>
        <dbReference type="ARBA" id="ARBA00023043"/>
    </source>
</evidence>
<comment type="similarity">
    <text evidence="8">Belongs to the DHHC palmitoyltransferase family.</text>
</comment>
<keyword evidence="8" id="KW-0012">Acyltransferase</keyword>
<dbReference type="SMART" id="SM00248">
    <property type="entry name" value="ANK"/>
    <property type="match status" value="5"/>
</dbReference>
<dbReference type="Gene3D" id="1.25.40.20">
    <property type="entry name" value="Ankyrin repeat-containing domain"/>
    <property type="match status" value="2"/>
</dbReference>
<dbReference type="InterPro" id="IPR002110">
    <property type="entry name" value="Ankyrin_rpt"/>
</dbReference>
<feature type="transmembrane region" description="Helical" evidence="8">
    <location>
        <begin position="316"/>
        <end position="337"/>
    </location>
</feature>
<evidence type="ECO:0000256" key="1">
    <source>
        <dbReference type="ARBA" id="ARBA00004141"/>
    </source>
</evidence>
<evidence type="ECO:0000256" key="8">
    <source>
        <dbReference type="RuleBase" id="RU079119"/>
    </source>
</evidence>
<accession>A0A6F9DWS1</accession>
<evidence type="ECO:0000256" key="2">
    <source>
        <dbReference type="ARBA" id="ARBA00022692"/>
    </source>
</evidence>
<organism evidence="10">
    <name type="scientific">Phallusia mammillata</name>
    <dbReference type="NCBI Taxonomy" id="59560"/>
    <lineage>
        <taxon>Eukaryota</taxon>
        <taxon>Metazoa</taxon>
        <taxon>Chordata</taxon>
        <taxon>Tunicata</taxon>
        <taxon>Ascidiacea</taxon>
        <taxon>Phlebobranchia</taxon>
        <taxon>Ascidiidae</taxon>
        <taxon>Phallusia</taxon>
    </lineage>
</organism>
<proteinExistence type="evidence at transcript level"/>
<dbReference type="GO" id="GO:0019706">
    <property type="term" value="F:protein-cysteine S-palmitoyltransferase activity"/>
    <property type="evidence" value="ECO:0007669"/>
    <property type="project" value="UniProtKB-EC"/>
</dbReference>
<evidence type="ECO:0000313" key="10">
    <source>
        <dbReference type="EMBL" id="CAB3267897.1"/>
    </source>
</evidence>
<comment type="domain">
    <text evidence="8">The DHHC domain is required for palmitoyltransferase activity.</text>
</comment>
<name>A0A6F9DWS1_9ASCI</name>
<feature type="transmembrane region" description="Helical" evidence="8">
    <location>
        <begin position="447"/>
        <end position="469"/>
    </location>
</feature>
<keyword evidence="8" id="KW-0808">Transferase</keyword>
<feature type="transmembrane region" description="Helical" evidence="8">
    <location>
        <begin position="489"/>
        <end position="515"/>
    </location>
</feature>
<dbReference type="PROSITE" id="PS50297">
    <property type="entry name" value="ANK_REP_REGION"/>
    <property type="match status" value="2"/>
</dbReference>
<feature type="repeat" description="ANK" evidence="7">
    <location>
        <begin position="85"/>
        <end position="117"/>
    </location>
</feature>
<keyword evidence="4 8" id="KW-1133">Transmembrane helix</keyword>
<evidence type="ECO:0000259" key="9">
    <source>
        <dbReference type="Pfam" id="PF01529"/>
    </source>
</evidence>
<feature type="transmembrane region" description="Helical" evidence="8">
    <location>
        <begin position="343"/>
        <end position="365"/>
    </location>
</feature>
<keyword evidence="2 8" id="KW-0812">Transmembrane</keyword>
<dbReference type="InterPro" id="IPR001594">
    <property type="entry name" value="Palmitoyltrfase_DHHC"/>
</dbReference>
<feature type="transmembrane region" description="Helical" evidence="8">
    <location>
        <begin position="287"/>
        <end position="304"/>
    </location>
</feature>
<dbReference type="Pfam" id="PF00023">
    <property type="entry name" value="Ank"/>
    <property type="match status" value="1"/>
</dbReference>
<feature type="domain" description="Palmitoyltransferase DHHC" evidence="9">
    <location>
        <begin position="398"/>
        <end position="522"/>
    </location>
</feature>
<comment type="catalytic activity">
    <reaction evidence="8">
        <text>L-cysteinyl-[protein] + hexadecanoyl-CoA = S-hexadecanoyl-L-cysteinyl-[protein] + CoA</text>
        <dbReference type="Rhea" id="RHEA:36683"/>
        <dbReference type="Rhea" id="RHEA-COMP:10131"/>
        <dbReference type="Rhea" id="RHEA-COMP:11032"/>
        <dbReference type="ChEBI" id="CHEBI:29950"/>
        <dbReference type="ChEBI" id="CHEBI:57287"/>
        <dbReference type="ChEBI" id="CHEBI:57379"/>
        <dbReference type="ChEBI" id="CHEBI:74151"/>
        <dbReference type="EC" id="2.3.1.225"/>
    </reaction>
</comment>
<reference evidence="10" key="1">
    <citation type="submission" date="2020-04" db="EMBL/GenBank/DDBJ databases">
        <authorList>
            <person name="Neveu A P."/>
        </authorList>
    </citation>
    <scope>NUCLEOTIDE SEQUENCE</scope>
    <source>
        <tissue evidence="10">Whole embryo</tissue>
    </source>
</reference>
<feature type="repeat" description="ANK" evidence="7">
    <location>
        <begin position="52"/>
        <end position="84"/>
    </location>
</feature>
<keyword evidence="5 7" id="KW-0040">ANK repeat</keyword>
<protein>
    <recommendedName>
        <fullName evidence="8">Palmitoyltransferase</fullName>
        <ecNumber evidence="8">2.3.1.225</ecNumber>
    </recommendedName>
</protein>
<evidence type="ECO:0000256" key="6">
    <source>
        <dbReference type="ARBA" id="ARBA00023136"/>
    </source>
</evidence>